<name>A0A6L2KUU8_TANCI</name>
<comment type="caution">
    <text evidence="1">The sequence shown here is derived from an EMBL/GenBank/DDBJ whole genome shotgun (WGS) entry which is preliminary data.</text>
</comment>
<dbReference type="EMBL" id="BKCJ010003165">
    <property type="protein sequence ID" value="GEU53383.1"/>
    <property type="molecule type" value="Genomic_DNA"/>
</dbReference>
<sequence length="391" mass="44879">MDQDNYVEGSSIQIPPLLETNGFFFWKACFDKSKDIDLWQVIQKGDFYYEVEDSKTKLIKETPYELLDDDQKKKLGKNGFAAALAVLITEASQSRQHGKSEPIILSMTKAITNFGVGTITIYTDIDPFLEETKGEQKRNDDLHHLLDFNIDDVPLLGEEGLLPFVCRMGKNSRNKKRAMENFNFFYQDIGTSSSVGEEERSIIETMDYNDKYKKILDKVWKDKVELDGKIVKEEEKAGHVNENPLADTRSDINTMPYRIYETLGREDMEKVDRGITMINQEAIGILSNVLYQGFLRTIGRIVNTPERLFLTFDGFCHQTFHAARSDIMRNTESDSDDEKDYQIKRNKFGAPIYGPKPAPYLNCNNPDERSLALQTPDYKGLYTKEEEAIGQ</sequence>
<dbReference type="AlphaFoldDB" id="A0A6L2KUU8"/>
<evidence type="ECO:0000313" key="1">
    <source>
        <dbReference type="EMBL" id="GEU53383.1"/>
    </source>
</evidence>
<gene>
    <name evidence="1" type="ORF">Tci_025361</name>
</gene>
<organism evidence="1">
    <name type="scientific">Tanacetum cinerariifolium</name>
    <name type="common">Dalmatian daisy</name>
    <name type="synonym">Chrysanthemum cinerariifolium</name>
    <dbReference type="NCBI Taxonomy" id="118510"/>
    <lineage>
        <taxon>Eukaryota</taxon>
        <taxon>Viridiplantae</taxon>
        <taxon>Streptophyta</taxon>
        <taxon>Embryophyta</taxon>
        <taxon>Tracheophyta</taxon>
        <taxon>Spermatophyta</taxon>
        <taxon>Magnoliopsida</taxon>
        <taxon>eudicotyledons</taxon>
        <taxon>Gunneridae</taxon>
        <taxon>Pentapetalae</taxon>
        <taxon>asterids</taxon>
        <taxon>campanulids</taxon>
        <taxon>Asterales</taxon>
        <taxon>Asteraceae</taxon>
        <taxon>Asteroideae</taxon>
        <taxon>Anthemideae</taxon>
        <taxon>Anthemidinae</taxon>
        <taxon>Tanacetum</taxon>
    </lineage>
</organism>
<accession>A0A6L2KUU8</accession>
<protein>
    <submittedName>
        <fullName evidence="1">Uncharacterized protein</fullName>
    </submittedName>
</protein>
<proteinExistence type="predicted"/>
<reference evidence="1" key="1">
    <citation type="journal article" date="2019" name="Sci. Rep.">
        <title>Draft genome of Tanacetum cinerariifolium, the natural source of mosquito coil.</title>
        <authorList>
            <person name="Yamashiro T."/>
            <person name="Shiraishi A."/>
            <person name="Satake H."/>
            <person name="Nakayama K."/>
        </authorList>
    </citation>
    <scope>NUCLEOTIDE SEQUENCE</scope>
</reference>